<evidence type="ECO:0000256" key="1">
    <source>
        <dbReference type="SAM" id="Phobius"/>
    </source>
</evidence>
<dbReference type="EMBL" id="AMZY02000007">
    <property type="protein sequence ID" value="EMS34165.1"/>
    <property type="molecule type" value="Genomic_DNA"/>
</dbReference>
<keyword evidence="1" id="KW-0472">Membrane</keyword>
<dbReference type="AlphaFoldDB" id="M7X9Q7"/>
<evidence type="ECO:0000313" key="2">
    <source>
        <dbReference type="EMBL" id="EMS34165.1"/>
    </source>
</evidence>
<keyword evidence="3" id="KW-1185">Reference proteome</keyword>
<comment type="caution">
    <text evidence="2">The sequence shown here is derived from an EMBL/GenBank/DDBJ whole genome shotgun (WGS) entry which is preliminary data.</text>
</comment>
<protein>
    <submittedName>
        <fullName evidence="2">Uncharacterized protein</fullName>
    </submittedName>
</protein>
<gene>
    <name evidence="2" type="ORF">C943_03982</name>
</gene>
<feature type="transmembrane region" description="Helical" evidence="1">
    <location>
        <begin position="175"/>
        <end position="195"/>
    </location>
</feature>
<organism evidence="2 3">
    <name type="scientific">Mariniradius saccharolyticus AK6</name>
    <dbReference type="NCBI Taxonomy" id="1239962"/>
    <lineage>
        <taxon>Bacteria</taxon>
        <taxon>Pseudomonadati</taxon>
        <taxon>Bacteroidota</taxon>
        <taxon>Cytophagia</taxon>
        <taxon>Cytophagales</taxon>
        <taxon>Cyclobacteriaceae</taxon>
        <taxon>Mariniradius</taxon>
    </lineage>
</organism>
<evidence type="ECO:0000313" key="3">
    <source>
        <dbReference type="Proteomes" id="UP000010953"/>
    </source>
</evidence>
<accession>M7X9Q7</accession>
<reference evidence="2" key="1">
    <citation type="submission" date="2013-01" db="EMBL/GenBank/DDBJ databases">
        <title>Genome assembly of Mariniradius saccharolyticus AK6.</title>
        <authorList>
            <person name="Vaidya B."/>
            <person name="Khatri I."/>
            <person name="Tanuku N.R.S."/>
            <person name="Subramanian S."/>
            <person name="Pinnaka A."/>
        </authorList>
    </citation>
    <scope>NUCLEOTIDE SEQUENCE [LARGE SCALE GENOMIC DNA]</scope>
    <source>
        <strain evidence="2">AK6</strain>
    </source>
</reference>
<dbReference type="InParanoid" id="M7X9Q7"/>
<keyword evidence="1" id="KW-0812">Transmembrane</keyword>
<dbReference type="OrthoDB" id="1188278at2"/>
<sequence>MKLSKSQIDSISQRISPSIYYWDIREELVDHLASAVEQEMELASIPFEKAVTNQLDAFNPDRFQRAILINRHLATFKKLFAGWLDATHAGLALFVTLLTYFLVHIGSIDPGQTYASFSILMITTYTAPFFYGIFDKRLLRQSEFLSAINSSLLLYFPMSFGFDILLGLSVIPVHIFMPLFMGLLVGQLMICIRLVNKTYEKIKFASK</sequence>
<dbReference type="RefSeq" id="WP_008625457.1">
    <property type="nucleotide sequence ID" value="NZ_AMZY02000007.1"/>
</dbReference>
<proteinExistence type="predicted"/>
<dbReference type="STRING" id="1239962.C943_03982"/>
<feature type="transmembrane region" description="Helical" evidence="1">
    <location>
        <begin position="79"/>
        <end position="102"/>
    </location>
</feature>
<feature type="transmembrane region" description="Helical" evidence="1">
    <location>
        <begin position="114"/>
        <end position="134"/>
    </location>
</feature>
<keyword evidence="1" id="KW-1133">Transmembrane helix</keyword>
<feature type="transmembrane region" description="Helical" evidence="1">
    <location>
        <begin position="146"/>
        <end position="169"/>
    </location>
</feature>
<dbReference type="eggNOG" id="ENOG5033VXF">
    <property type="taxonomic scope" value="Bacteria"/>
</dbReference>
<name>M7X9Q7_9BACT</name>
<dbReference type="Proteomes" id="UP000010953">
    <property type="component" value="Unassembled WGS sequence"/>
</dbReference>